<keyword evidence="2" id="KW-0812">Transmembrane</keyword>
<organism evidence="3 4">
    <name type="scientific">Clostridium weizhouense</name>
    <dbReference type="NCBI Taxonomy" id="2859781"/>
    <lineage>
        <taxon>Bacteria</taxon>
        <taxon>Bacillati</taxon>
        <taxon>Bacillota</taxon>
        <taxon>Clostridia</taxon>
        <taxon>Eubacteriales</taxon>
        <taxon>Clostridiaceae</taxon>
        <taxon>Clostridium</taxon>
    </lineage>
</organism>
<comment type="caution">
    <text evidence="3">The sequence shown here is derived from an EMBL/GenBank/DDBJ whole genome shotgun (WGS) entry which is preliminary data.</text>
</comment>
<reference evidence="3 4" key="1">
    <citation type="submission" date="2021-07" db="EMBL/GenBank/DDBJ databases">
        <title>Clostridium weizhouense sp. nov., an anaerobic bacterium isolated from activated sludge of Petroleum wastewater.</title>
        <authorList>
            <person name="Li Q."/>
        </authorList>
    </citation>
    <scope>NUCLEOTIDE SEQUENCE [LARGE SCALE GENOMIC DNA]</scope>
    <source>
        <strain evidence="3 4">YB-6</strain>
    </source>
</reference>
<evidence type="ECO:0000256" key="1">
    <source>
        <dbReference type="SAM" id="MobiDB-lite"/>
    </source>
</evidence>
<name>A0ABS7ARG3_9CLOT</name>
<accession>A0ABS7ARG3</accession>
<dbReference type="Pfam" id="PF12669">
    <property type="entry name" value="FeoB_associated"/>
    <property type="match status" value="1"/>
</dbReference>
<sequence length="48" mass="5455">MMEILVTIIIFIFAIYIIFKNIKNSSKGKCNCGSCSKHCPTRKDKSDN</sequence>
<keyword evidence="4" id="KW-1185">Reference proteome</keyword>
<dbReference type="Proteomes" id="UP001519921">
    <property type="component" value="Unassembled WGS sequence"/>
</dbReference>
<dbReference type="EMBL" id="JAHXPT010000012">
    <property type="protein sequence ID" value="MBW6411247.1"/>
    <property type="molecule type" value="Genomic_DNA"/>
</dbReference>
<proteinExistence type="predicted"/>
<evidence type="ECO:0000256" key="2">
    <source>
        <dbReference type="SAM" id="Phobius"/>
    </source>
</evidence>
<gene>
    <name evidence="3" type="ORF">KYD98_14230</name>
</gene>
<evidence type="ECO:0000313" key="3">
    <source>
        <dbReference type="EMBL" id="MBW6411247.1"/>
    </source>
</evidence>
<protein>
    <submittedName>
        <fullName evidence="3">FeoB-associated Cys-rich membrane protein</fullName>
    </submittedName>
</protein>
<feature type="compositionally biased region" description="Low complexity" evidence="1">
    <location>
        <begin position="26"/>
        <end position="38"/>
    </location>
</feature>
<feature type="region of interest" description="Disordered" evidence="1">
    <location>
        <begin position="26"/>
        <end position="48"/>
    </location>
</feature>
<feature type="transmembrane region" description="Helical" evidence="2">
    <location>
        <begin position="6"/>
        <end position="22"/>
    </location>
</feature>
<evidence type="ECO:0000313" key="4">
    <source>
        <dbReference type="Proteomes" id="UP001519921"/>
    </source>
</evidence>
<keyword evidence="2" id="KW-1133">Transmembrane helix</keyword>
<keyword evidence="2" id="KW-0472">Membrane</keyword>